<dbReference type="AlphaFoldDB" id="A0A819VL81"/>
<protein>
    <submittedName>
        <fullName evidence="1">Uncharacterized protein</fullName>
    </submittedName>
</protein>
<evidence type="ECO:0000313" key="2">
    <source>
        <dbReference type="Proteomes" id="UP000663823"/>
    </source>
</evidence>
<sequence>MSLIYDVLATDTKVKPLWLKRNPILATGVVHFARMLPTNNYLKTLDLLNTGLLGEASNCIDSDVARPLVDAFIDYLSLEQLNLGYMKATILLGGLDNVIEDEGAAEISRLILHLMVFHSED</sequence>
<dbReference type="InterPro" id="IPR032675">
    <property type="entry name" value="LRR_dom_sf"/>
</dbReference>
<dbReference type="Proteomes" id="UP000663823">
    <property type="component" value="Unassembled WGS sequence"/>
</dbReference>
<comment type="caution">
    <text evidence="1">The sequence shown here is derived from an EMBL/GenBank/DDBJ whole genome shotgun (WGS) entry which is preliminary data.</text>
</comment>
<accession>A0A819VL81</accession>
<proteinExistence type="predicted"/>
<dbReference type="SUPFAM" id="SSF52047">
    <property type="entry name" value="RNI-like"/>
    <property type="match status" value="1"/>
</dbReference>
<evidence type="ECO:0000313" key="1">
    <source>
        <dbReference type="EMBL" id="CAF4110408.1"/>
    </source>
</evidence>
<organism evidence="1 2">
    <name type="scientific">Rotaria sordida</name>
    <dbReference type="NCBI Taxonomy" id="392033"/>
    <lineage>
        <taxon>Eukaryota</taxon>
        <taxon>Metazoa</taxon>
        <taxon>Spiralia</taxon>
        <taxon>Gnathifera</taxon>
        <taxon>Rotifera</taxon>
        <taxon>Eurotatoria</taxon>
        <taxon>Bdelloidea</taxon>
        <taxon>Philodinida</taxon>
        <taxon>Philodinidae</taxon>
        <taxon>Rotaria</taxon>
    </lineage>
</organism>
<dbReference type="Gene3D" id="3.80.10.10">
    <property type="entry name" value="Ribonuclease Inhibitor"/>
    <property type="match status" value="1"/>
</dbReference>
<name>A0A819VL81_9BILA</name>
<reference evidence="1" key="1">
    <citation type="submission" date="2021-02" db="EMBL/GenBank/DDBJ databases">
        <authorList>
            <person name="Nowell W R."/>
        </authorList>
    </citation>
    <scope>NUCLEOTIDE SEQUENCE</scope>
</reference>
<dbReference type="EMBL" id="CAJOAX010012340">
    <property type="protein sequence ID" value="CAF4110408.1"/>
    <property type="molecule type" value="Genomic_DNA"/>
</dbReference>
<gene>
    <name evidence="1" type="ORF">OTI717_LOCUS34486</name>
</gene>